<feature type="compositionally biased region" description="Basic and acidic residues" evidence="1">
    <location>
        <begin position="33"/>
        <end position="42"/>
    </location>
</feature>
<dbReference type="AlphaFoldDB" id="A0AAW1T0T0"/>
<organism evidence="2 3">
    <name type="scientific">Apatococcus fuscideae</name>
    <dbReference type="NCBI Taxonomy" id="2026836"/>
    <lineage>
        <taxon>Eukaryota</taxon>
        <taxon>Viridiplantae</taxon>
        <taxon>Chlorophyta</taxon>
        <taxon>core chlorophytes</taxon>
        <taxon>Trebouxiophyceae</taxon>
        <taxon>Chlorellales</taxon>
        <taxon>Chlorellaceae</taxon>
        <taxon>Apatococcus</taxon>
    </lineage>
</organism>
<evidence type="ECO:0000313" key="2">
    <source>
        <dbReference type="EMBL" id="KAK9862905.1"/>
    </source>
</evidence>
<name>A0AAW1T0T0_9CHLO</name>
<feature type="region of interest" description="Disordered" evidence="1">
    <location>
        <begin position="1"/>
        <end position="59"/>
    </location>
</feature>
<evidence type="ECO:0000256" key="1">
    <source>
        <dbReference type="SAM" id="MobiDB-lite"/>
    </source>
</evidence>
<reference evidence="2 3" key="1">
    <citation type="journal article" date="2024" name="Nat. Commun.">
        <title>Phylogenomics reveals the evolutionary origins of lichenization in chlorophyte algae.</title>
        <authorList>
            <person name="Puginier C."/>
            <person name="Libourel C."/>
            <person name="Otte J."/>
            <person name="Skaloud P."/>
            <person name="Haon M."/>
            <person name="Grisel S."/>
            <person name="Petersen M."/>
            <person name="Berrin J.G."/>
            <person name="Delaux P.M."/>
            <person name="Dal Grande F."/>
            <person name="Keller J."/>
        </authorList>
    </citation>
    <scope>NUCLEOTIDE SEQUENCE [LARGE SCALE GENOMIC DNA]</scope>
    <source>
        <strain evidence="2 3">SAG 2523</strain>
    </source>
</reference>
<proteinExistence type="predicted"/>
<gene>
    <name evidence="2" type="ORF">WJX84_001154</name>
</gene>
<sequence>MATGARPTHLGSPRGSAPVLSSNGAPKHVVFSGDERGVDERPASATADSVPASQQQSQDLVKDVKQSVAELRVLVKDAVSHREKCCTVLSSALAVSLALEQVIYSGPMTSSRAKKLQRLSADTISNITLAGHCVKVRAVSDLS</sequence>
<evidence type="ECO:0000313" key="3">
    <source>
        <dbReference type="Proteomes" id="UP001485043"/>
    </source>
</evidence>
<protein>
    <submittedName>
        <fullName evidence="2">Uncharacterized protein</fullName>
    </submittedName>
</protein>
<accession>A0AAW1T0T0</accession>
<comment type="caution">
    <text evidence="2">The sequence shown here is derived from an EMBL/GenBank/DDBJ whole genome shotgun (WGS) entry which is preliminary data.</text>
</comment>
<dbReference type="EMBL" id="JALJOV010000540">
    <property type="protein sequence ID" value="KAK9862905.1"/>
    <property type="molecule type" value="Genomic_DNA"/>
</dbReference>
<keyword evidence="3" id="KW-1185">Reference proteome</keyword>
<dbReference type="Proteomes" id="UP001485043">
    <property type="component" value="Unassembled WGS sequence"/>
</dbReference>